<keyword evidence="1" id="KW-0812">Transmembrane</keyword>
<dbReference type="SMR" id="G5A0N7"/>
<protein>
    <submittedName>
        <fullName evidence="2">Uncharacterized protein</fullName>
    </submittedName>
</protein>
<dbReference type="KEGG" id="psoj:PHYSODRAFT_405247"/>
<feature type="transmembrane region" description="Helical" evidence="1">
    <location>
        <begin position="20"/>
        <end position="38"/>
    </location>
</feature>
<dbReference type="GeneID" id="20651413"/>
<gene>
    <name evidence="2" type="ORF">PHYSODRAFT_405247</name>
</gene>
<dbReference type="InParanoid" id="G5A0N7"/>
<keyword evidence="3" id="KW-1185">Reference proteome</keyword>
<feature type="non-terminal residue" evidence="2">
    <location>
        <position position="1"/>
    </location>
</feature>
<accession>G5A0N7</accession>
<name>G5A0N7_PHYSP</name>
<evidence type="ECO:0000313" key="2">
    <source>
        <dbReference type="EMBL" id="EGZ10573.1"/>
    </source>
</evidence>
<sequence>YYPALAQIFTADLLSSVTNVLVYSSLEFLSLVMALALLKRMLGFSTLRQLAFVLETQAPMVQLRLSTLFMYVM</sequence>
<dbReference type="Proteomes" id="UP000002640">
    <property type="component" value="Unassembled WGS sequence"/>
</dbReference>
<dbReference type="AlphaFoldDB" id="G5A0N7"/>
<feature type="non-terminal residue" evidence="2">
    <location>
        <position position="73"/>
    </location>
</feature>
<proteinExistence type="predicted"/>
<keyword evidence="1" id="KW-1133">Transmembrane helix</keyword>
<evidence type="ECO:0000313" key="3">
    <source>
        <dbReference type="Proteomes" id="UP000002640"/>
    </source>
</evidence>
<keyword evidence="1" id="KW-0472">Membrane</keyword>
<evidence type="ECO:0000256" key="1">
    <source>
        <dbReference type="SAM" id="Phobius"/>
    </source>
</evidence>
<dbReference type="RefSeq" id="XP_009533318.1">
    <property type="nucleotide sequence ID" value="XM_009535023.1"/>
</dbReference>
<reference evidence="2 3" key="1">
    <citation type="journal article" date="2006" name="Science">
        <title>Phytophthora genome sequences uncover evolutionary origins and mechanisms of pathogenesis.</title>
        <authorList>
            <person name="Tyler B.M."/>
            <person name="Tripathy S."/>
            <person name="Zhang X."/>
            <person name="Dehal P."/>
            <person name="Jiang R.H."/>
            <person name="Aerts A."/>
            <person name="Arredondo F.D."/>
            <person name="Baxter L."/>
            <person name="Bensasson D."/>
            <person name="Beynon J.L."/>
            <person name="Chapman J."/>
            <person name="Damasceno C.M."/>
            <person name="Dorrance A.E."/>
            <person name="Dou D."/>
            <person name="Dickerman A.W."/>
            <person name="Dubchak I.L."/>
            <person name="Garbelotto M."/>
            <person name="Gijzen M."/>
            <person name="Gordon S.G."/>
            <person name="Govers F."/>
            <person name="Grunwald N.J."/>
            <person name="Huang W."/>
            <person name="Ivors K.L."/>
            <person name="Jones R.W."/>
            <person name="Kamoun S."/>
            <person name="Krampis K."/>
            <person name="Lamour K.H."/>
            <person name="Lee M.K."/>
            <person name="McDonald W.H."/>
            <person name="Medina M."/>
            <person name="Meijer H.J."/>
            <person name="Nordberg E.K."/>
            <person name="Maclean D.J."/>
            <person name="Ospina-Giraldo M.D."/>
            <person name="Morris P.F."/>
            <person name="Phuntumart V."/>
            <person name="Putnam N.H."/>
            <person name="Rash S."/>
            <person name="Rose J.K."/>
            <person name="Sakihama Y."/>
            <person name="Salamov A.A."/>
            <person name="Savidor A."/>
            <person name="Scheuring C.F."/>
            <person name="Smith B.M."/>
            <person name="Sobral B.W."/>
            <person name="Terry A."/>
            <person name="Torto-Alalibo T.A."/>
            <person name="Win J."/>
            <person name="Xu Z."/>
            <person name="Zhang H."/>
            <person name="Grigoriev I.V."/>
            <person name="Rokhsar D.S."/>
            <person name="Boore J.L."/>
        </authorList>
    </citation>
    <scope>NUCLEOTIDE SEQUENCE [LARGE SCALE GENOMIC DNA]</scope>
    <source>
        <strain evidence="2 3">P6497</strain>
    </source>
</reference>
<organism evidence="2 3">
    <name type="scientific">Phytophthora sojae (strain P6497)</name>
    <name type="common">Soybean stem and root rot agent</name>
    <name type="synonym">Phytophthora megasperma f. sp. glycines</name>
    <dbReference type="NCBI Taxonomy" id="1094619"/>
    <lineage>
        <taxon>Eukaryota</taxon>
        <taxon>Sar</taxon>
        <taxon>Stramenopiles</taxon>
        <taxon>Oomycota</taxon>
        <taxon>Peronosporomycetes</taxon>
        <taxon>Peronosporales</taxon>
        <taxon>Peronosporaceae</taxon>
        <taxon>Phytophthora</taxon>
    </lineage>
</organism>
<dbReference type="EMBL" id="JH159158">
    <property type="protein sequence ID" value="EGZ10573.1"/>
    <property type="molecule type" value="Genomic_DNA"/>
</dbReference>